<dbReference type="GO" id="GO:0008237">
    <property type="term" value="F:metallopeptidase activity"/>
    <property type="evidence" value="ECO:0007669"/>
    <property type="project" value="UniProtKB-KW"/>
</dbReference>
<sequence length="968" mass="111684">MPDINMDVLKKIILITFIGVFSFCSTSAQSEIRDTLHSKIQDGEIIFGKLPNGLSYYIKPLSTPQDKMHLLFYVKAGFNHEETHQMDFSHAIEHLAFDGSLHFPKGISNNVELMNMLKMNDRDLGGTTGFDMTRFIFNAPPDNPEAVRVGLQWFKDIANNLKLSDKDIAKERGILRQEFIYSKGESLIDKYKMISSLFPCKKDYSYFFDHNKNFSQDSLRSFYNQWYRPDLMAVVIVGNLEEPEAMERQIEQVFASLPLNPKKINVRNCDSIFFNRPPQFVIESSQRRSLKAETPGKVTFDFFIRQPSLQEEIYSKEGMTNLLAFQLLVQIIDGRFKELTRKYNPSIEANAIDANKNLSLPQGIKISITTEKNKEMRDLKETFEVLHQLEKFGVSQQELNNVKREWLEIAQSGNPPGPKYWMDEIGKHFIKNEILIPDKQSFLTKWVEGISLEDYNSIILPFLAKRPEDIGVIVPQGHTALQYKESKVRGWIQKAFEQRVIPYYMPQVPVALMDSLQRNNLPKKAYLDKGKTKFGASELVLENGVKVILMPFEPAAGIYKDKVLINAINLKGASAYPAKDFFSAINAGSIIQNAGVGQYDKFMVERFLAATEINNVRPFIGYKESGINGISGVEDLEKMMGLIYLYFTEPRINRKAFKDWKTNQIKQYENPSYNLITTDFRNAIKDLTKDNYLPLVLGDRQLNGTKAYKGLRHTDAKNGLSIYKHIFGNARDFTFIISGDFNLKSVLPIVQKYLGNLPNTQLATVANRAKPVETVLPPGPATHQIAKPIYDMKGSNYALTYIKPTARNEDWKNHLKVEILATLSNLLVQSLRYEKGYSLYNFGVYGKFNKDMQRVEIIFELQGEPHELEQIREECKKIVENIKNGEIRQEFFDQALKKALHSNSTKLLRNHRNMKKRLYEFYRYNESWLDPVEIENYLKSLRMADIIKSSREIYKEDYQYEFVMGSNF</sequence>
<keyword evidence="4" id="KW-0862">Zinc</keyword>
<comment type="similarity">
    <text evidence="1">Belongs to the peptidase M16 family.</text>
</comment>
<evidence type="ECO:0000256" key="2">
    <source>
        <dbReference type="ARBA" id="ARBA00022670"/>
    </source>
</evidence>
<dbReference type="InterPro" id="IPR011249">
    <property type="entry name" value="Metalloenz_LuxS/M16"/>
</dbReference>
<dbReference type="Pfam" id="PF05193">
    <property type="entry name" value="Peptidase_M16_C"/>
    <property type="match status" value="2"/>
</dbReference>
<evidence type="ECO:0000256" key="4">
    <source>
        <dbReference type="ARBA" id="ARBA00022833"/>
    </source>
</evidence>
<proteinExistence type="inferred from homology"/>
<evidence type="ECO:0000313" key="8">
    <source>
        <dbReference type="EMBL" id="QCY69039.1"/>
    </source>
</evidence>
<keyword evidence="2" id="KW-0645">Protease</keyword>
<evidence type="ECO:0000259" key="7">
    <source>
        <dbReference type="Pfam" id="PF05193"/>
    </source>
</evidence>
<dbReference type="SUPFAM" id="SSF63411">
    <property type="entry name" value="LuxS/MPP-like metallohydrolase"/>
    <property type="match status" value="3"/>
</dbReference>
<protein>
    <submittedName>
        <fullName evidence="8">Insulinase family protein</fullName>
    </submittedName>
</protein>
<dbReference type="InterPro" id="IPR011765">
    <property type="entry name" value="Pept_M16_N"/>
</dbReference>
<feature type="domain" description="Peptidase M16 C-terminal" evidence="7">
    <location>
        <begin position="213"/>
        <end position="404"/>
    </location>
</feature>
<keyword evidence="9" id="KW-1185">Reference proteome</keyword>
<gene>
    <name evidence="8" type="ORF">FHG64_06255</name>
</gene>
<evidence type="ECO:0000259" key="6">
    <source>
        <dbReference type="Pfam" id="PF00675"/>
    </source>
</evidence>
<dbReference type="GO" id="GO:0006508">
    <property type="term" value="P:proteolysis"/>
    <property type="evidence" value="ECO:0007669"/>
    <property type="project" value="UniProtKB-KW"/>
</dbReference>
<dbReference type="Pfam" id="PF00675">
    <property type="entry name" value="Peptidase_M16"/>
    <property type="match status" value="1"/>
</dbReference>
<dbReference type="GO" id="GO:0046872">
    <property type="term" value="F:metal ion binding"/>
    <property type="evidence" value="ECO:0007669"/>
    <property type="project" value="InterPro"/>
</dbReference>
<dbReference type="InterPro" id="IPR050626">
    <property type="entry name" value="Peptidase_M16"/>
</dbReference>
<reference evidence="8 9" key="1">
    <citation type="submission" date="2019-06" db="EMBL/GenBank/DDBJ databases">
        <title>Complete genome sequence of Antarcticibacterium flavum KCTC 52984T from an Antarctic marine sediment.</title>
        <authorList>
            <person name="Lee Y.M."/>
            <person name="Shin S.C."/>
        </authorList>
    </citation>
    <scope>NUCLEOTIDE SEQUENCE [LARGE SCALE GENOMIC DNA]</scope>
    <source>
        <strain evidence="8 9">KCTC 52984</strain>
    </source>
</reference>
<dbReference type="AlphaFoldDB" id="A0A5B7X156"/>
<dbReference type="OrthoDB" id="9811314at2"/>
<dbReference type="InterPro" id="IPR007863">
    <property type="entry name" value="Peptidase_M16_C"/>
</dbReference>
<keyword evidence="3" id="KW-0378">Hydrolase</keyword>
<evidence type="ECO:0000256" key="5">
    <source>
        <dbReference type="ARBA" id="ARBA00023049"/>
    </source>
</evidence>
<name>A0A5B7X156_9FLAO</name>
<feature type="domain" description="Peptidase M16 C-terminal" evidence="7">
    <location>
        <begin position="724"/>
        <end position="897"/>
    </location>
</feature>
<dbReference type="KEGG" id="afla:FHG64_06255"/>
<keyword evidence="5" id="KW-0482">Metalloprotease</keyword>
<dbReference type="PANTHER" id="PTHR43690:SF33">
    <property type="entry name" value="STROMAL PROCESSING PEPTIDASE, CHLOROPLASTIC"/>
    <property type="match status" value="1"/>
</dbReference>
<dbReference type="EMBL" id="CP040812">
    <property type="protein sequence ID" value="QCY69039.1"/>
    <property type="molecule type" value="Genomic_DNA"/>
</dbReference>
<dbReference type="RefSeq" id="WP_139065621.1">
    <property type="nucleotide sequence ID" value="NZ_CP040812.1"/>
</dbReference>
<dbReference type="Gene3D" id="3.30.830.10">
    <property type="entry name" value="Metalloenzyme, LuxS/M16 peptidase-like"/>
    <property type="match status" value="4"/>
</dbReference>
<organism evidence="8 9">
    <name type="scientific">Antarcticibacterium flavum</name>
    <dbReference type="NCBI Taxonomy" id="2058175"/>
    <lineage>
        <taxon>Bacteria</taxon>
        <taxon>Pseudomonadati</taxon>
        <taxon>Bacteroidota</taxon>
        <taxon>Flavobacteriia</taxon>
        <taxon>Flavobacteriales</taxon>
        <taxon>Flavobacteriaceae</taxon>
        <taxon>Antarcticibacterium</taxon>
    </lineage>
</organism>
<dbReference type="Proteomes" id="UP000309016">
    <property type="component" value="Chromosome"/>
</dbReference>
<accession>A0A5B7X156</accession>
<evidence type="ECO:0000256" key="1">
    <source>
        <dbReference type="ARBA" id="ARBA00007261"/>
    </source>
</evidence>
<evidence type="ECO:0000256" key="3">
    <source>
        <dbReference type="ARBA" id="ARBA00022801"/>
    </source>
</evidence>
<evidence type="ECO:0000313" key="9">
    <source>
        <dbReference type="Proteomes" id="UP000309016"/>
    </source>
</evidence>
<dbReference type="PANTHER" id="PTHR43690">
    <property type="entry name" value="NARDILYSIN"/>
    <property type="match status" value="1"/>
</dbReference>
<feature type="domain" description="Peptidase M16 N-terminal" evidence="6">
    <location>
        <begin position="64"/>
        <end position="178"/>
    </location>
</feature>